<dbReference type="Proteomes" id="UP000184389">
    <property type="component" value="Unassembled WGS sequence"/>
</dbReference>
<name>A0A1M5U643_9FIRM</name>
<dbReference type="AlphaFoldDB" id="A0A1M5U643"/>
<dbReference type="GO" id="GO:0003677">
    <property type="term" value="F:DNA binding"/>
    <property type="evidence" value="ECO:0007669"/>
    <property type="project" value="InterPro"/>
</dbReference>
<evidence type="ECO:0000313" key="3">
    <source>
        <dbReference type="Proteomes" id="UP000184389"/>
    </source>
</evidence>
<dbReference type="PROSITE" id="PS50943">
    <property type="entry name" value="HTH_CROC1"/>
    <property type="match status" value="1"/>
</dbReference>
<accession>A0A1M5U643</accession>
<dbReference type="InterPro" id="IPR010982">
    <property type="entry name" value="Lambda_DNA-bd_dom_sf"/>
</dbReference>
<dbReference type="SMART" id="SM00530">
    <property type="entry name" value="HTH_XRE"/>
    <property type="match status" value="1"/>
</dbReference>
<evidence type="ECO:0000259" key="1">
    <source>
        <dbReference type="PROSITE" id="PS50943"/>
    </source>
</evidence>
<protein>
    <submittedName>
        <fullName evidence="2">Helix-turn-helix</fullName>
    </submittedName>
</protein>
<reference evidence="2 3" key="1">
    <citation type="submission" date="2016-11" db="EMBL/GenBank/DDBJ databases">
        <authorList>
            <person name="Jaros S."/>
            <person name="Januszkiewicz K."/>
            <person name="Wedrychowicz H."/>
        </authorList>
    </citation>
    <scope>NUCLEOTIDE SEQUENCE [LARGE SCALE GENOMIC DNA]</scope>
    <source>
        <strain evidence="2 3">DSM 13106</strain>
    </source>
</reference>
<dbReference type="EMBL" id="FQXR01000003">
    <property type="protein sequence ID" value="SHH58316.1"/>
    <property type="molecule type" value="Genomic_DNA"/>
</dbReference>
<dbReference type="InterPro" id="IPR001387">
    <property type="entry name" value="Cro/C1-type_HTH"/>
</dbReference>
<organism evidence="2 3">
    <name type="scientific">Sporanaerobacter acetigenes DSM 13106</name>
    <dbReference type="NCBI Taxonomy" id="1123281"/>
    <lineage>
        <taxon>Bacteria</taxon>
        <taxon>Bacillati</taxon>
        <taxon>Bacillota</taxon>
        <taxon>Tissierellia</taxon>
        <taxon>Tissierellales</taxon>
        <taxon>Sporanaerobacteraceae</taxon>
        <taxon>Sporanaerobacter</taxon>
    </lineage>
</organism>
<proteinExistence type="predicted"/>
<evidence type="ECO:0000313" key="2">
    <source>
        <dbReference type="EMBL" id="SHH58316.1"/>
    </source>
</evidence>
<gene>
    <name evidence="2" type="ORF">SAMN02745180_00534</name>
</gene>
<dbReference type="SUPFAM" id="SSF47413">
    <property type="entry name" value="lambda repressor-like DNA-binding domains"/>
    <property type="match status" value="1"/>
</dbReference>
<dbReference type="Pfam" id="PF01381">
    <property type="entry name" value="HTH_3"/>
    <property type="match status" value="1"/>
</dbReference>
<dbReference type="CDD" id="cd00093">
    <property type="entry name" value="HTH_XRE"/>
    <property type="match status" value="1"/>
</dbReference>
<feature type="domain" description="HTH cro/C1-type" evidence="1">
    <location>
        <begin position="1"/>
        <end position="55"/>
    </location>
</feature>
<keyword evidence="3" id="KW-1185">Reference proteome</keyword>
<dbReference type="Gene3D" id="1.10.260.40">
    <property type="entry name" value="lambda repressor-like DNA-binding domains"/>
    <property type="match status" value="1"/>
</dbReference>
<sequence>MIKRRKELGLTQKDIAKKIGRSRSTYTSYELGIITPSLEVSLILKKILRTEDDDIFLNEIIINNN</sequence>